<dbReference type="PANTHER" id="PTHR43799:SF1">
    <property type="entry name" value="ASPARTATE AMINOTRANSFERASE"/>
    <property type="match status" value="1"/>
</dbReference>
<comment type="caution">
    <text evidence="2">The sequence shown here is derived from an EMBL/GenBank/DDBJ whole genome shotgun (WGS) entry which is preliminary data.</text>
</comment>
<reference evidence="2 3" key="1">
    <citation type="submission" date="2024-04" db="EMBL/GenBank/DDBJ databases">
        <title>Tritrichomonas musculus Genome.</title>
        <authorList>
            <person name="Alves-Ferreira E."/>
            <person name="Grigg M."/>
            <person name="Lorenzi H."/>
            <person name="Galac M."/>
        </authorList>
    </citation>
    <scope>NUCLEOTIDE SEQUENCE [LARGE SCALE GENOMIC DNA]</scope>
    <source>
        <strain evidence="2 3">EAF2021</strain>
    </source>
</reference>
<evidence type="ECO:0000313" key="3">
    <source>
        <dbReference type="Proteomes" id="UP001470230"/>
    </source>
</evidence>
<accession>A0ABR2L9Y1</accession>
<dbReference type="InterPro" id="IPR015421">
    <property type="entry name" value="PyrdxlP-dep_Trfase_major"/>
</dbReference>
<dbReference type="InterPro" id="IPR004839">
    <property type="entry name" value="Aminotransferase_I/II_large"/>
</dbReference>
<evidence type="ECO:0000259" key="1">
    <source>
        <dbReference type="Pfam" id="PF00155"/>
    </source>
</evidence>
<evidence type="ECO:0000313" key="2">
    <source>
        <dbReference type="EMBL" id="KAK8900027.1"/>
    </source>
</evidence>
<dbReference type="Gene3D" id="3.40.640.10">
    <property type="entry name" value="Type I PLP-dependent aspartate aminotransferase-like (Major domain)"/>
    <property type="match status" value="1"/>
</dbReference>
<dbReference type="CDD" id="cd00609">
    <property type="entry name" value="AAT_like"/>
    <property type="match status" value="1"/>
</dbReference>
<dbReference type="InterPro" id="IPR015424">
    <property type="entry name" value="PyrdxlP-dep_Trfase"/>
</dbReference>
<proteinExistence type="predicted"/>
<sequence>MTEIDPIVAKYTKPSVQCFHGGQSYSSCPNFKTDFSVTTNVSGPPKSALDAAIKSLKENIEHYPEQEAWAPRCHLANMMNISPDEIILGNGASELIDIVPRLYPKGTTWRPGYFQPQYMEYERAAENAGLVKAERVSPADEVNDEKQSLVIMINPNSPTGDYLPFEELRNKIAAAKNTTFIIDESFISCIGPDWIDYSAVRLINEFAPRVWVIQSWTKVLSCPYIRIGTLSSCKENILKVQQLQVPWSVNGAAQAFVVAAVNDKQYFQEMWNTTPVLKGNQIRLLKEIGFKPNENAPLWVPYVYADFLNEEITEEAEKAAYNAGFPIRVCKSYGAPHHVRLGVRLIKYQEELYNAWMNSPKLLQLIKDYQASH</sequence>
<dbReference type="Proteomes" id="UP001470230">
    <property type="component" value="Unassembled WGS sequence"/>
</dbReference>
<dbReference type="Pfam" id="PF00155">
    <property type="entry name" value="Aminotran_1_2"/>
    <property type="match status" value="1"/>
</dbReference>
<keyword evidence="3" id="KW-1185">Reference proteome</keyword>
<gene>
    <name evidence="2" type="ORF">M9Y10_002350</name>
</gene>
<dbReference type="PANTHER" id="PTHR43799">
    <property type="entry name" value="AMINOTRANSFERASE, PUTATIVE-RELATED"/>
    <property type="match status" value="1"/>
</dbReference>
<dbReference type="SUPFAM" id="SSF53383">
    <property type="entry name" value="PLP-dependent transferases"/>
    <property type="match status" value="1"/>
</dbReference>
<dbReference type="InterPro" id="IPR015422">
    <property type="entry name" value="PyrdxlP-dep_Trfase_small"/>
</dbReference>
<protein>
    <recommendedName>
        <fullName evidence="1">Aminotransferase class I/classII large domain-containing protein</fullName>
    </recommendedName>
</protein>
<dbReference type="EMBL" id="JAPFFF010000001">
    <property type="protein sequence ID" value="KAK8900027.1"/>
    <property type="molecule type" value="Genomic_DNA"/>
</dbReference>
<organism evidence="2 3">
    <name type="scientific">Tritrichomonas musculus</name>
    <dbReference type="NCBI Taxonomy" id="1915356"/>
    <lineage>
        <taxon>Eukaryota</taxon>
        <taxon>Metamonada</taxon>
        <taxon>Parabasalia</taxon>
        <taxon>Tritrichomonadida</taxon>
        <taxon>Tritrichomonadidae</taxon>
        <taxon>Tritrichomonas</taxon>
    </lineage>
</organism>
<name>A0ABR2L9Y1_9EUKA</name>
<dbReference type="Gene3D" id="3.90.1150.10">
    <property type="entry name" value="Aspartate Aminotransferase, domain 1"/>
    <property type="match status" value="1"/>
</dbReference>
<feature type="domain" description="Aminotransferase class I/classII large" evidence="1">
    <location>
        <begin position="39"/>
        <end position="270"/>
    </location>
</feature>